<accession>A0A9D1WKA8</accession>
<sequence>MSERHDTQRENRLREGYERMLARLREGSSELNWETLQRELDDAVEFEAELQEYTKDELALLRAWVERDLVDLRRYLREGGRSVATWLGIDLDQLSRRVAESLLSIADRSVVDSVRLNEDLEAARADYCEGEMAVPGRMACVHCDAEVDLEGVTLIEPCHQCGHRYFVRVSQ</sequence>
<dbReference type="InterPro" id="IPR009912">
    <property type="entry name" value="DUF1451"/>
</dbReference>
<reference evidence="1" key="2">
    <citation type="submission" date="2021-04" db="EMBL/GenBank/DDBJ databases">
        <authorList>
            <person name="Gilroy R."/>
        </authorList>
    </citation>
    <scope>NUCLEOTIDE SEQUENCE</scope>
    <source>
        <strain evidence="1">1193</strain>
    </source>
</reference>
<evidence type="ECO:0000313" key="2">
    <source>
        <dbReference type="Proteomes" id="UP000824248"/>
    </source>
</evidence>
<proteinExistence type="predicted"/>
<protein>
    <submittedName>
        <fullName evidence="1">Zinc ribbon-containing protein</fullName>
    </submittedName>
</protein>
<comment type="caution">
    <text evidence="1">The sequence shown here is derived from an EMBL/GenBank/DDBJ whole genome shotgun (WGS) entry which is preliminary data.</text>
</comment>
<gene>
    <name evidence="1" type="ORF">H9854_00765</name>
</gene>
<dbReference type="AlphaFoldDB" id="A0A9D1WKA8"/>
<organism evidence="1 2">
    <name type="scientific">Candidatus Halomonas stercoripullorum</name>
    <dbReference type="NCBI Taxonomy" id="2838617"/>
    <lineage>
        <taxon>Bacteria</taxon>
        <taxon>Pseudomonadati</taxon>
        <taxon>Pseudomonadota</taxon>
        <taxon>Gammaproteobacteria</taxon>
        <taxon>Oceanospirillales</taxon>
        <taxon>Halomonadaceae</taxon>
        <taxon>Halomonas</taxon>
    </lineage>
</organism>
<dbReference type="Pfam" id="PF07295">
    <property type="entry name" value="DUF1451"/>
    <property type="match status" value="1"/>
</dbReference>
<dbReference type="Proteomes" id="UP000824248">
    <property type="component" value="Unassembled WGS sequence"/>
</dbReference>
<reference evidence="1" key="1">
    <citation type="journal article" date="2021" name="PeerJ">
        <title>Extensive microbial diversity within the chicken gut microbiome revealed by metagenomics and culture.</title>
        <authorList>
            <person name="Gilroy R."/>
            <person name="Ravi A."/>
            <person name="Getino M."/>
            <person name="Pursley I."/>
            <person name="Horton D.L."/>
            <person name="Alikhan N.F."/>
            <person name="Baker D."/>
            <person name="Gharbi K."/>
            <person name="Hall N."/>
            <person name="Watson M."/>
            <person name="Adriaenssens E.M."/>
            <person name="Foster-Nyarko E."/>
            <person name="Jarju S."/>
            <person name="Secka A."/>
            <person name="Antonio M."/>
            <person name="Oren A."/>
            <person name="Chaudhuri R.R."/>
            <person name="La Ragione R."/>
            <person name="Hildebrand F."/>
            <person name="Pallen M.J."/>
        </authorList>
    </citation>
    <scope>NUCLEOTIDE SEQUENCE</scope>
    <source>
        <strain evidence="1">1193</strain>
    </source>
</reference>
<evidence type="ECO:0000313" key="1">
    <source>
        <dbReference type="EMBL" id="HIX60764.1"/>
    </source>
</evidence>
<dbReference type="EMBL" id="DXFC01000023">
    <property type="protein sequence ID" value="HIX60764.1"/>
    <property type="molecule type" value="Genomic_DNA"/>
</dbReference>
<name>A0A9D1WKA8_9GAMM</name>